<dbReference type="Proteomes" id="UP000294744">
    <property type="component" value="Unassembled WGS sequence"/>
</dbReference>
<dbReference type="AlphaFoldDB" id="A0A4R4UKP5"/>
<evidence type="ECO:0000313" key="2">
    <source>
        <dbReference type="Proteomes" id="UP000294744"/>
    </source>
</evidence>
<protein>
    <submittedName>
        <fullName evidence="1">Uncharacterized protein</fullName>
    </submittedName>
</protein>
<organism evidence="1 2">
    <name type="scientific">Saccharopolyspora aridisoli</name>
    <dbReference type="NCBI Taxonomy" id="2530385"/>
    <lineage>
        <taxon>Bacteria</taxon>
        <taxon>Bacillati</taxon>
        <taxon>Actinomycetota</taxon>
        <taxon>Actinomycetes</taxon>
        <taxon>Pseudonocardiales</taxon>
        <taxon>Pseudonocardiaceae</taxon>
        <taxon>Saccharopolyspora</taxon>
    </lineage>
</organism>
<proteinExistence type="predicted"/>
<accession>A0A4R4UKP5</accession>
<gene>
    <name evidence="1" type="ORF">E1161_13280</name>
</gene>
<dbReference type="RefSeq" id="WP_132623159.1">
    <property type="nucleotide sequence ID" value="NZ_SMKV01000014.1"/>
</dbReference>
<keyword evidence="2" id="KW-1185">Reference proteome</keyword>
<sequence>MPVYVYLAGFSWATADTGHQECSQTELTRAYESISVLCDELEQTQRALATKDRELTSLKRRLSDLAGTA</sequence>
<dbReference type="EMBL" id="SMKV01000014">
    <property type="protein sequence ID" value="TDC92341.1"/>
    <property type="molecule type" value="Genomic_DNA"/>
</dbReference>
<comment type="caution">
    <text evidence="1">The sequence shown here is derived from an EMBL/GenBank/DDBJ whole genome shotgun (WGS) entry which is preliminary data.</text>
</comment>
<reference evidence="1 2" key="1">
    <citation type="submission" date="2019-03" db="EMBL/GenBank/DDBJ databases">
        <title>Draft genome sequences of novel Actinobacteria.</title>
        <authorList>
            <person name="Sahin N."/>
            <person name="Ay H."/>
            <person name="Saygin H."/>
        </authorList>
    </citation>
    <scope>NUCLEOTIDE SEQUENCE [LARGE SCALE GENOMIC DNA]</scope>
    <source>
        <strain evidence="1 2">16K404</strain>
    </source>
</reference>
<name>A0A4R4UKP5_9PSEU</name>
<evidence type="ECO:0000313" key="1">
    <source>
        <dbReference type="EMBL" id="TDC92341.1"/>
    </source>
</evidence>